<evidence type="ECO:0000256" key="2">
    <source>
        <dbReference type="ARBA" id="ARBA00010993"/>
    </source>
</evidence>
<dbReference type="FunFam" id="3.40.930.10:FF:000020">
    <property type="entry name" value="Anion exchange protein"/>
    <property type="match status" value="1"/>
</dbReference>
<dbReference type="Pfam" id="PF00955">
    <property type="entry name" value="HCO3_cotransp"/>
    <property type="match status" value="1"/>
</dbReference>
<evidence type="ECO:0000259" key="11">
    <source>
        <dbReference type="Pfam" id="PF00955"/>
    </source>
</evidence>
<dbReference type="Gene3D" id="1.10.287.570">
    <property type="entry name" value="Helical hairpin bin"/>
    <property type="match status" value="1"/>
</dbReference>
<evidence type="ECO:0000256" key="9">
    <source>
        <dbReference type="SAM" id="MobiDB-lite"/>
    </source>
</evidence>
<proteinExistence type="inferred from homology"/>
<dbReference type="Pfam" id="PF07565">
    <property type="entry name" value="Band_3_cyto"/>
    <property type="match status" value="2"/>
</dbReference>
<evidence type="ECO:0000256" key="10">
    <source>
        <dbReference type="SAM" id="Phobius"/>
    </source>
</evidence>
<dbReference type="PANTHER" id="PTHR11453">
    <property type="entry name" value="ANION EXCHANGE PROTEIN"/>
    <property type="match status" value="1"/>
</dbReference>
<evidence type="ECO:0000256" key="8">
    <source>
        <dbReference type="ARBA" id="ARBA00023136"/>
    </source>
</evidence>
<evidence type="ECO:0000313" key="13">
    <source>
        <dbReference type="EMBL" id="CAI7999403.1"/>
    </source>
</evidence>
<dbReference type="Proteomes" id="UP001174909">
    <property type="component" value="Unassembled WGS sequence"/>
</dbReference>
<feature type="compositionally biased region" description="Polar residues" evidence="9">
    <location>
        <begin position="71"/>
        <end position="84"/>
    </location>
</feature>
<dbReference type="GO" id="GO:0008509">
    <property type="term" value="F:monoatomic anion transmembrane transporter activity"/>
    <property type="evidence" value="ECO:0007669"/>
    <property type="project" value="InterPro"/>
</dbReference>
<reference evidence="13" key="1">
    <citation type="submission" date="2023-03" db="EMBL/GenBank/DDBJ databases">
        <authorList>
            <person name="Steffen K."/>
            <person name="Cardenas P."/>
        </authorList>
    </citation>
    <scope>NUCLEOTIDE SEQUENCE</scope>
</reference>
<evidence type="ECO:0000256" key="3">
    <source>
        <dbReference type="ARBA" id="ARBA00022448"/>
    </source>
</evidence>
<dbReference type="GO" id="GO:0050801">
    <property type="term" value="P:monoatomic ion homeostasis"/>
    <property type="evidence" value="ECO:0007669"/>
    <property type="project" value="TreeGrafter"/>
</dbReference>
<evidence type="ECO:0000256" key="4">
    <source>
        <dbReference type="ARBA" id="ARBA00022475"/>
    </source>
</evidence>
<keyword evidence="3" id="KW-0813">Transport</keyword>
<keyword evidence="7" id="KW-0406">Ion transport</keyword>
<feature type="region of interest" description="Disordered" evidence="9">
    <location>
        <begin position="47"/>
        <end position="138"/>
    </location>
</feature>
<accession>A0AA35R0H3</accession>
<feature type="transmembrane region" description="Helical" evidence="10">
    <location>
        <begin position="625"/>
        <end position="647"/>
    </location>
</feature>
<name>A0AA35R0H3_GEOBA</name>
<dbReference type="GO" id="GO:0005886">
    <property type="term" value="C:plasma membrane"/>
    <property type="evidence" value="ECO:0007669"/>
    <property type="project" value="UniProtKB-SubCell"/>
</dbReference>
<dbReference type="GO" id="GO:0005452">
    <property type="term" value="F:solute:inorganic anion antiporter activity"/>
    <property type="evidence" value="ECO:0007669"/>
    <property type="project" value="InterPro"/>
</dbReference>
<feature type="domain" description="Band 3 cytoplasmic" evidence="12">
    <location>
        <begin position="199"/>
        <end position="347"/>
    </location>
</feature>
<organism evidence="13 14">
    <name type="scientific">Geodia barretti</name>
    <name type="common">Barrett's horny sponge</name>
    <dbReference type="NCBI Taxonomy" id="519541"/>
    <lineage>
        <taxon>Eukaryota</taxon>
        <taxon>Metazoa</taxon>
        <taxon>Porifera</taxon>
        <taxon>Demospongiae</taxon>
        <taxon>Heteroscleromorpha</taxon>
        <taxon>Tetractinellida</taxon>
        <taxon>Astrophorina</taxon>
        <taxon>Geodiidae</taxon>
        <taxon>Geodia</taxon>
    </lineage>
</organism>
<feature type="region of interest" description="Disordered" evidence="9">
    <location>
        <begin position="318"/>
        <end position="350"/>
    </location>
</feature>
<evidence type="ECO:0000256" key="1">
    <source>
        <dbReference type="ARBA" id="ARBA00004651"/>
    </source>
</evidence>
<comment type="caution">
    <text evidence="13">The sequence shown here is derived from an EMBL/GenBank/DDBJ whole genome shotgun (WGS) entry which is preliminary data.</text>
</comment>
<dbReference type="GO" id="GO:0015701">
    <property type="term" value="P:bicarbonate transport"/>
    <property type="evidence" value="ECO:0007669"/>
    <property type="project" value="TreeGrafter"/>
</dbReference>
<keyword evidence="4" id="KW-1003">Cell membrane</keyword>
<dbReference type="AlphaFoldDB" id="A0AA35R0H3"/>
<evidence type="ECO:0000313" key="14">
    <source>
        <dbReference type="Proteomes" id="UP001174909"/>
    </source>
</evidence>
<dbReference type="EMBL" id="CASHTH010000376">
    <property type="protein sequence ID" value="CAI7999403.1"/>
    <property type="molecule type" value="Genomic_DNA"/>
</dbReference>
<feature type="domain" description="Band 3 cytoplasmic" evidence="12">
    <location>
        <begin position="353"/>
        <end position="560"/>
    </location>
</feature>
<evidence type="ECO:0000259" key="12">
    <source>
        <dbReference type="Pfam" id="PF07565"/>
    </source>
</evidence>
<keyword evidence="6 10" id="KW-1133">Transmembrane helix</keyword>
<dbReference type="PANTHER" id="PTHR11453:SF47">
    <property type="entry name" value="ANION EXCHANGE PROTEIN"/>
    <property type="match status" value="1"/>
</dbReference>
<dbReference type="InterPro" id="IPR003020">
    <property type="entry name" value="HCO3_transpt_euk"/>
</dbReference>
<evidence type="ECO:0000256" key="6">
    <source>
        <dbReference type="ARBA" id="ARBA00022989"/>
    </source>
</evidence>
<feature type="compositionally biased region" description="Basic and acidic residues" evidence="9">
    <location>
        <begin position="318"/>
        <end position="327"/>
    </location>
</feature>
<sequence>MELVELDCSPRLTPRRFQGTNCCGVRGPSPPHSLSFSVHSALLGEATTSQLDRPNRPPCLTVPADSSSSSPTATGERSLATGSDFTDDSRRAQTKKGQNDIIRLLRRKRTPSSSSDVDDDPPRTATSPKSSPRMYRIPLIGKIPLTPLTKTSPRSEQRASWGGDQLIGGKYDVTSKDKSVLERISHRAHRHGARVRKPHEVFVELEELKADSEGMEWEETARWIKFEEDVEGRGWGRPHISALTFHSLSALRMTLESGCILLDVEGDDFPSIVRVIVAELVTSGMLPVECVEPVTQVLYKRHKHASHITLWEKLKKSASRGGDENSRSHSSTGLNPLATREGEDGEEGGVMLEEQKRPGILRTITEKVDSNQSISSSSVSKATNKKVLFNISSGTSLHNGAEIVEMSPATEVDSNELITLPNPPLAKTHHHHHHTGSDFLRKWLEEGVMDKIPEGAESLTVLVGGVKFLSEPIVAFVRLAQSHLLGDLTEVPVPVRFIYFLLGPQDCDLDYHEVGRAMATLMSDKHFHEVAYTALMADDLLDAIDVFLDDSIVLPPGDWDENLLLPVMHQRNEMRKRKESKVREHERRKLFAVDPLRHSRRPCGGMWADLKKLVRRYPSDLRDMFHIQTFVSIIFLYVAFLAPAIALEVSWRK</sequence>
<keyword evidence="8 10" id="KW-0472">Membrane</keyword>
<dbReference type="InterPro" id="IPR011531">
    <property type="entry name" value="HCO3_transpt-like_TM_dom"/>
</dbReference>
<keyword evidence="14" id="KW-1185">Reference proteome</keyword>
<feature type="region of interest" description="Disordered" evidence="9">
    <location>
        <begin position="145"/>
        <end position="164"/>
    </location>
</feature>
<gene>
    <name evidence="13" type="ORF">GBAR_LOCUS2706</name>
</gene>
<dbReference type="InterPro" id="IPR013769">
    <property type="entry name" value="Band3_cytoplasmic_dom"/>
</dbReference>
<dbReference type="InterPro" id="IPR016152">
    <property type="entry name" value="PTrfase/Anion_transptr"/>
</dbReference>
<evidence type="ECO:0000256" key="5">
    <source>
        <dbReference type="ARBA" id="ARBA00022692"/>
    </source>
</evidence>
<dbReference type="SUPFAM" id="SSF55804">
    <property type="entry name" value="Phoshotransferase/anion transport protein"/>
    <property type="match status" value="1"/>
</dbReference>
<keyword evidence="5 10" id="KW-0812">Transmembrane</keyword>
<comment type="subcellular location">
    <subcellularLocation>
        <location evidence="1">Cell membrane</location>
        <topology evidence="1">Multi-pass membrane protein</topology>
    </subcellularLocation>
</comment>
<feature type="domain" description="Bicarbonate transporter-like transmembrane" evidence="11">
    <location>
        <begin position="601"/>
        <end position="647"/>
    </location>
</feature>
<protein>
    <submittedName>
        <fullName evidence="13">Sodium-driven chloride bicarbonate exchanger</fullName>
    </submittedName>
</protein>
<evidence type="ECO:0000256" key="7">
    <source>
        <dbReference type="ARBA" id="ARBA00023065"/>
    </source>
</evidence>
<dbReference type="Gene3D" id="3.40.930.10">
    <property type="entry name" value="Mannitol-specific EII, Chain A"/>
    <property type="match status" value="1"/>
</dbReference>
<comment type="similarity">
    <text evidence="2">Belongs to the anion exchanger (TC 2.A.31) family.</text>
</comment>